<name>A0A1X0XJ82_MYCSI</name>
<proteinExistence type="predicted"/>
<dbReference type="EMBL" id="MZZM01000042">
    <property type="protein sequence ID" value="ORJ52950.1"/>
    <property type="molecule type" value="Genomic_DNA"/>
</dbReference>
<dbReference type="AlphaFoldDB" id="A0A1X0XJ82"/>
<protein>
    <submittedName>
        <fullName evidence="1">Uncharacterized protein</fullName>
    </submittedName>
</protein>
<gene>
    <name evidence="1" type="ORF">B5M45_29475</name>
</gene>
<keyword evidence="2" id="KW-1185">Reference proteome</keyword>
<organism evidence="1 2">
    <name type="scientific">Mycobacterium simiae</name>
    <name type="common">Mycobacterium habana</name>
    <dbReference type="NCBI Taxonomy" id="1784"/>
    <lineage>
        <taxon>Bacteria</taxon>
        <taxon>Bacillati</taxon>
        <taxon>Actinomycetota</taxon>
        <taxon>Actinomycetes</taxon>
        <taxon>Mycobacteriales</taxon>
        <taxon>Mycobacteriaceae</taxon>
        <taxon>Mycobacterium</taxon>
        <taxon>Mycobacterium simiae complex</taxon>
    </lineage>
</organism>
<dbReference type="RefSeq" id="WP_065045536.1">
    <property type="nucleotide sequence ID" value="NZ_MZZM01000042.1"/>
</dbReference>
<accession>A0A1X0XJ82</accession>
<dbReference type="Proteomes" id="UP000193040">
    <property type="component" value="Unassembled WGS sequence"/>
</dbReference>
<evidence type="ECO:0000313" key="2">
    <source>
        <dbReference type="Proteomes" id="UP000193040"/>
    </source>
</evidence>
<sequence length="178" mass="19555">MARSKIHTTTTPNPTTYHLAERLKGLAIDSLYRFTAGHRTLAPIDGHTVTALHTTHPWGYSAQLHATDSHGNLHAAAEATATHPLPTAISSRIRTFHSGGLAWHNAAARITNDACPDPADQTVYVASGHHHYELSRRLNPATLREYWDLRIDGQRHEPTFAGPTGAAEYVTDTTEARR</sequence>
<evidence type="ECO:0000313" key="1">
    <source>
        <dbReference type="EMBL" id="ORJ52950.1"/>
    </source>
</evidence>
<comment type="caution">
    <text evidence="1">The sequence shown here is derived from an EMBL/GenBank/DDBJ whole genome shotgun (WGS) entry which is preliminary data.</text>
</comment>
<reference evidence="1 2" key="1">
    <citation type="submission" date="2017-03" db="EMBL/GenBank/DDBJ databases">
        <title>Genomic insights into Mycobacterium simiae human colonization.</title>
        <authorList>
            <person name="Steffani J.L."/>
            <person name="Brunck M.E."/>
            <person name="Cruz E."/>
            <person name="Montiel R."/>
            <person name="Barona F."/>
        </authorList>
    </citation>
    <scope>NUCLEOTIDE SEQUENCE [LARGE SCALE GENOMIC DNA]</scope>
    <source>
        <strain evidence="1 2">MsiGto</strain>
    </source>
</reference>